<dbReference type="PRINTS" id="PR00344">
    <property type="entry name" value="BCTRLSENSOR"/>
</dbReference>
<gene>
    <name evidence="14" type="ORF">A6769_03815</name>
</gene>
<dbReference type="InterPro" id="IPR036890">
    <property type="entry name" value="HATPase_C_sf"/>
</dbReference>
<dbReference type="PANTHER" id="PTHR43547">
    <property type="entry name" value="TWO-COMPONENT HISTIDINE KINASE"/>
    <property type="match status" value="1"/>
</dbReference>
<dbReference type="InterPro" id="IPR003661">
    <property type="entry name" value="HisK_dim/P_dom"/>
</dbReference>
<evidence type="ECO:0000256" key="10">
    <source>
        <dbReference type="SAM" id="MobiDB-lite"/>
    </source>
</evidence>
<organism evidence="14 15">
    <name type="scientific">Nostoc punctiforme NIES-2108</name>
    <dbReference type="NCBI Taxonomy" id="1356359"/>
    <lineage>
        <taxon>Bacteria</taxon>
        <taxon>Bacillati</taxon>
        <taxon>Cyanobacteriota</taxon>
        <taxon>Cyanophyceae</taxon>
        <taxon>Nostocales</taxon>
        <taxon>Nostocaceae</taxon>
        <taxon>Nostoc</taxon>
    </lineage>
</organism>
<keyword evidence="3 9" id="KW-0597">Phosphoprotein</keyword>
<dbReference type="Pfam" id="PF00211">
    <property type="entry name" value="Guanylate_cyc"/>
    <property type="match status" value="1"/>
</dbReference>
<dbReference type="Gene3D" id="3.30.70.1230">
    <property type="entry name" value="Nucleotide cyclase"/>
    <property type="match status" value="1"/>
</dbReference>
<feature type="domain" description="Response regulatory" evidence="12">
    <location>
        <begin position="10"/>
        <end position="125"/>
    </location>
</feature>
<dbReference type="InterPro" id="IPR011006">
    <property type="entry name" value="CheY-like_superfamily"/>
</dbReference>
<evidence type="ECO:0000256" key="6">
    <source>
        <dbReference type="ARBA" id="ARBA00022777"/>
    </source>
</evidence>
<dbReference type="SMART" id="SM00044">
    <property type="entry name" value="CYCc"/>
    <property type="match status" value="1"/>
</dbReference>
<dbReference type="InterPro" id="IPR003594">
    <property type="entry name" value="HATPase_dom"/>
</dbReference>
<dbReference type="SUPFAM" id="SSF55073">
    <property type="entry name" value="Nucleotide cyclase"/>
    <property type="match status" value="1"/>
</dbReference>
<keyword evidence="5" id="KW-0547">Nucleotide-binding</keyword>
<evidence type="ECO:0000259" key="11">
    <source>
        <dbReference type="PROSITE" id="PS50109"/>
    </source>
</evidence>
<dbReference type="SMART" id="SM00448">
    <property type="entry name" value="REC"/>
    <property type="match status" value="2"/>
</dbReference>
<dbReference type="SMART" id="SM00387">
    <property type="entry name" value="HATPase_c"/>
    <property type="match status" value="1"/>
</dbReference>
<keyword evidence="7" id="KW-0067">ATP-binding</keyword>
<dbReference type="PROSITE" id="PS50125">
    <property type="entry name" value="GUANYLATE_CYCLASE_2"/>
    <property type="match status" value="1"/>
</dbReference>
<evidence type="ECO:0000259" key="13">
    <source>
        <dbReference type="PROSITE" id="PS50125"/>
    </source>
</evidence>
<evidence type="ECO:0000256" key="8">
    <source>
        <dbReference type="ARBA" id="ARBA00023012"/>
    </source>
</evidence>
<proteinExistence type="predicted"/>
<keyword evidence="6" id="KW-0418">Kinase</keyword>
<dbReference type="EMBL" id="LXQE01000075">
    <property type="protein sequence ID" value="RCJ40496.1"/>
    <property type="molecule type" value="Genomic_DNA"/>
</dbReference>
<dbReference type="Pfam" id="PF00512">
    <property type="entry name" value="HisKA"/>
    <property type="match status" value="1"/>
</dbReference>
<reference evidence="15" key="1">
    <citation type="submission" date="2016-04" db="EMBL/GenBank/DDBJ databases">
        <authorList>
            <person name="Tabuchi Yagui T.R."/>
        </authorList>
    </citation>
    <scope>NUCLEOTIDE SEQUENCE [LARGE SCALE GENOMIC DNA]</scope>
</reference>
<evidence type="ECO:0000256" key="1">
    <source>
        <dbReference type="ARBA" id="ARBA00000085"/>
    </source>
</evidence>
<feature type="domain" description="Response regulatory" evidence="12">
    <location>
        <begin position="826"/>
        <end position="942"/>
    </location>
</feature>
<dbReference type="SUPFAM" id="SSF55874">
    <property type="entry name" value="ATPase domain of HSP90 chaperone/DNA topoisomerase II/histidine kinase"/>
    <property type="match status" value="1"/>
</dbReference>
<dbReference type="InterPro" id="IPR005467">
    <property type="entry name" value="His_kinase_dom"/>
</dbReference>
<dbReference type="SMART" id="SM00065">
    <property type="entry name" value="GAF"/>
    <property type="match status" value="2"/>
</dbReference>
<dbReference type="Gene3D" id="3.30.565.10">
    <property type="entry name" value="Histidine kinase-like ATPase, C-terminal domain"/>
    <property type="match status" value="1"/>
</dbReference>
<dbReference type="SUPFAM" id="SSF55781">
    <property type="entry name" value="GAF domain-like"/>
    <property type="match status" value="2"/>
</dbReference>
<comment type="caution">
    <text evidence="14">The sequence shown here is derived from an EMBL/GenBank/DDBJ whole genome shotgun (WGS) entry which is preliminary data.</text>
</comment>
<evidence type="ECO:0000259" key="12">
    <source>
        <dbReference type="PROSITE" id="PS50110"/>
    </source>
</evidence>
<accession>A0A367RV57</accession>
<dbReference type="SUPFAM" id="SSF47384">
    <property type="entry name" value="Homodimeric domain of signal transducing histidine kinase"/>
    <property type="match status" value="1"/>
</dbReference>
<dbReference type="GO" id="GO:0009190">
    <property type="term" value="P:cyclic nucleotide biosynthetic process"/>
    <property type="evidence" value="ECO:0007669"/>
    <property type="project" value="InterPro"/>
</dbReference>
<dbReference type="GO" id="GO:0005524">
    <property type="term" value="F:ATP binding"/>
    <property type="evidence" value="ECO:0007669"/>
    <property type="project" value="UniProtKB-KW"/>
</dbReference>
<dbReference type="SMART" id="SM00388">
    <property type="entry name" value="HisKA"/>
    <property type="match status" value="1"/>
</dbReference>
<dbReference type="InterPro" id="IPR003018">
    <property type="entry name" value="GAF"/>
</dbReference>
<feature type="compositionally biased region" description="Polar residues" evidence="10">
    <location>
        <begin position="403"/>
        <end position="415"/>
    </location>
</feature>
<dbReference type="InterPro" id="IPR029787">
    <property type="entry name" value="Nucleotide_cyclase"/>
</dbReference>
<dbReference type="Gene3D" id="3.30.450.40">
    <property type="match status" value="2"/>
</dbReference>
<evidence type="ECO:0000313" key="15">
    <source>
        <dbReference type="Proteomes" id="UP000252085"/>
    </source>
</evidence>
<dbReference type="Pfam" id="PF02518">
    <property type="entry name" value="HATPase_c"/>
    <property type="match status" value="1"/>
</dbReference>
<dbReference type="InterPro" id="IPR004358">
    <property type="entry name" value="Sig_transdc_His_kin-like_C"/>
</dbReference>
<evidence type="ECO:0000313" key="14">
    <source>
        <dbReference type="EMBL" id="RCJ40496.1"/>
    </source>
</evidence>
<evidence type="ECO:0000256" key="5">
    <source>
        <dbReference type="ARBA" id="ARBA00022741"/>
    </source>
</evidence>
<feature type="modified residue" description="4-aspartylphosphate" evidence="9">
    <location>
        <position position="59"/>
    </location>
</feature>
<evidence type="ECO:0000256" key="9">
    <source>
        <dbReference type="PROSITE-ProRule" id="PRU00169"/>
    </source>
</evidence>
<keyword evidence="4" id="KW-0808">Transferase</keyword>
<dbReference type="CDD" id="cd17569">
    <property type="entry name" value="REC_HupR-like"/>
    <property type="match status" value="1"/>
</dbReference>
<dbReference type="CDD" id="cd17574">
    <property type="entry name" value="REC_OmpR"/>
    <property type="match status" value="1"/>
</dbReference>
<dbReference type="GO" id="GO:0000155">
    <property type="term" value="F:phosphorelay sensor kinase activity"/>
    <property type="evidence" value="ECO:0007669"/>
    <property type="project" value="InterPro"/>
</dbReference>
<feature type="domain" description="Guanylate cyclase" evidence="13">
    <location>
        <begin position="992"/>
        <end position="1132"/>
    </location>
</feature>
<dbReference type="PANTHER" id="PTHR43547:SF2">
    <property type="entry name" value="HYBRID SIGNAL TRANSDUCTION HISTIDINE KINASE C"/>
    <property type="match status" value="1"/>
</dbReference>
<dbReference type="CDD" id="cd16922">
    <property type="entry name" value="HATPase_EvgS-ArcB-TorS-like"/>
    <property type="match status" value="1"/>
</dbReference>
<dbReference type="PROSITE" id="PS50110">
    <property type="entry name" value="RESPONSE_REGULATORY"/>
    <property type="match status" value="2"/>
</dbReference>
<comment type="catalytic activity">
    <reaction evidence="1">
        <text>ATP + protein L-histidine = ADP + protein N-phospho-L-histidine.</text>
        <dbReference type="EC" id="2.7.13.3"/>
    </reaction>
</comment>
<keyword evidence="8" id="KW-0902">Two-component regulatory system</keyword>
<dbReference type="Pfam" id="PF00072">
    <property type="entry name" value="Response_reg"/>
    <property type="match status" value="2"/>
</dbReference>
<dbReference type="CDD" id="cd00082">
    <property type="entry name" value="HisKA"/>
    <property type="match status" value="1"/>
</dbReference>
<evidence type="ECO:0000256" key="3">
    <source>
        <dbReference type="ARBA" id="ARBA00022553"/>
    </source>
</evidence>
<dbReference type="InterPro" id="IPR001789">
    <property type="entry name" value="Sig_transdc_resp-reg_receiver"/>
</dbReference>
<dbReference type="Gene3D" id="3.40.50.2300">
    <property type="match status" value="2"/>
</dbReference>
<dbReference type="Pfam" id="PF01590">
    <property type="entry name" value="GAF"/>
    <property type="match status" value="2"/>
</dbReference>
<dbReference type="PROSITE" id="PS50109">
    <property type="entry name" value="HIS_KIN"/>
    <property type="match status" value="1"/>
</dbReference>
<name>A0A367RV57_NOSPU</name>
<dbReference type="InterPro" id="IPR001054">
    <property type="entry name" value="A/G_cyclase"/>
</dbReference>
<feature type="modified residue" description="4-aspartylphosphate" evidence="9">
    <location>
        <position position="875"/>
    </location>
</feature>
<dbReference type="InterPro" id="IPR029016">
    <property type="entry name" value="GAF-like_dom_sf"/>
</dbReference>
<dbReference type="Gene3D" id="1.10.287.130">
    <property type="match status" value="1"/>
</dbReference>
<feature type="region of interest" description="Disordered" evidence="10">
    <location>
        <begin position="403"/>
        <end position="427"/>
    </location>
</feature>
<dbReference type="FunFam" id="3.30.565.10:FF:000037">
    <property type="entry name" value="Hybrid sensor histidine kinase/response regulator"/>
    <property type="match status" value="1"/>
</dbReference>
<dbReference type="CDD" id="cd07302">
    <property type="entry name" value="CHD"/>
    <property type="match status" value="1"/>
</dbReference>
<sequence length="1183" mass="131408">MKSQANSKPKILVVDDEPDNLDLLYRTFYRDYKVLRATSGPAALDLLAQEGEIAVIISDQRMPMMSGTEFLSLTATQYPDIIRIILTGYTDVEDLVEAINAGKVFKYVTKPWEAEELKAVVRQALDTHNVLKARTRELTRTLRQESLLNTVTNTIRSALDYRQILQAIVDTVGHMLEVDVCLLRSFQDEQLADKGFIYQKPVSEEAEVQESKEEVAVSLSTLPAISSATPLPLLAQTVWETREVQVIHDVIDDERIHGNTPELRERGQAFAAANICSSLVVPLICQQELMAVLALHQCSVPRFWGDDEVQLVLMVADQAALALSQAYAYEQVRALAKRESLINTITSAIRSSLDPQDIFAAITQQLGQALQVDGCVLSLWTEEDEFVECVALYDSFQHLENLSRHSPSQASPTPDNSSSSNNHLPSQRLPYSQASIQENPILQQMLQTHEPVVIGNVSHAPSDVRGFDLPLKMPARSLMFVPLLADGKCIGSITLHEGKKVRQWLPSDIDLAKAVAAQAAIAVQQSHLYQKTRQQAERLLELDKQKTEFFQNISHEFRTPITLIQGPLESAVAAGEGLSYSQSAIALRNSRRLLRLVNQLLDLQRLDAGRMQPNFHPCDLVEFVSQIVESFRPYCEKKKLHLVTQLDECSTVYLDMEKFDKVVYNLLSNAMKFTPEGGTISVRLKSERDRCILQVQDTGIGIVKEQIPHLFERFRQAEGSANRSYEGSGLGLALVKELVELHGGQVTVESVYGKGTTFSLWLVTGNAHLPAQQVLETPTELNTSRASVELADLELVESTTDNIEDITINLSSSVDTKDSALKTQHSILVVDDNPDLRTYVSEIFRRNGYHVQTARNGHEGHSKAKEIIPSLIVTDLMMPLVSGLEMIQMIRHEETLKGTPIILLTAKVDEETRIEGTEHGADAYLAKPFNDRELLAEVRNLLALKENERRIVELNTYLTESVLKRFLPAVLVQKAATGDLTLDLRPEPRLITVLFSDIVGFTQLSNTLRSRRVAELLNEYLEAMTKVVFGNGGTVDKFMGDAILALYGAPEELTPNEQVRRAINTARAMHRSLADLNQRWRDQGVFDGDRLTSVQFRCGIHQGTAVVGMFGSAERADYTAIGPSVNIAARLQAAALPGTILVSAAVADYLQEGEITKGSPLELKGVDETVLTFAVSPEVMVNR</sequence>
<evidence type="ECO:0000256" key="4">
    <source>
        <dbReference type="ARBA" id="ARBA00022679"/>
    </source>
</evidence>
<dbReference type="AlphaFoldDB" id="A0A367RV57"/>
<evidence type="ECO:0000256" key="7">
    <source>
        <dbReference type="ARBA" id="ARBA00022840"/>
    </source>
</evidence>
<dbReference type="GO" id="GO:0004016">
    <property type="term" value="F:adenylate cyclase activity"/>
    <property type="evidence" value="ECO:0007669"/>
    <property type="project" value="UniProtKB-ARBA"/>
</dbReference>
<dbReference type="InterPro" id="IPR036097">
    <property type="entry name" value="HisK_dim/P_sf"/>
</dbReference>
<feature type="domain" description="Histidine kinase" evidence="11">
    <location>
        <begin position="552"/>
        <end position="766"/>
    </location>
</feature>
<dbReference type="Proteomes" id="UP000252085">
    <property type="component" value="Unassembled WGS sequence"/>
</dbReference>
<dbReference type="SUPFAM" id="SSF52172">
    <property type="entry name" value="CheY-like"/>
    <property type="match status" value="2"/>
</dbReference>
<protein>
    <recommendedName>
        <fullName evidence="2">histidine kinase</fullName>
        <ecNumber evidence="2">2.7.13.3</ecNumber>
    </recommendedName>
</protein>
<evidence type="ECO:0000256" key="2">
    <source>
        <dbReference type="ARBA" id="ARBA00012438"/>
    </source>
</evidence>
<dbReference type="EC" id="2.7.13.3" evidence="2"/>